<keyword evidence="2" id="KW-1185">Reference proteome</keyword>
<gene>
    <name evidence="1" type="ORF">GCM10009862_16020</name>
</gene>
<dbReference type="Proteomes" id="UP001500274">
    <property type="component" value="Unassembled WGS sequence"/>
</dbReference>
<organism evidence="1 2">
    <name type="scientific">Microbacterium binotii</name>
    <dbReference type="NCBI Taxonomy" id="462710"/>
    <lineage>
        <taxon>Bacteria</taxon>
        <taxon>Bacillati</taxon>
        <taxon>Actinomycetota</taxon>
        <taxon>Actinomycetes</taxon>
        <taxon>Micrococcales</taxon>
        <taxon>Microbacteriaceae</taxon>
        <taxon>Microbacterium</taxon>
    </lineage>
</organism>
<evidence type="ECO:0000313" key="2">
    <source>
        <dbReference type="Proteomes" id="UP001500274"/>
    </source>
</evidence>
<sequence length="96" mass="10703">MFWEIADDPGTICAEPALVALDLGRLELHADIVAQGIVPRFDDPFTTYRVGDCEVTVYASNADGAMLRGGALHEPLRDWIAARYGLHRFSDAQWKR</sequence>
<proteinExistence type="predicted"/>
<evidence type="ECO:0000313" key="1">
    <source>
        <dbReference type="EMBL" id="GAA2577500.1"/>
    </source>
</evidence>
<comment type="caution">
    <text evidence="1">The sequence shown here is derived from an EMBL/GenBank/DDBJ whole genome shotgun (WGS) entry which is preliminary data.</text>
</comment>
<dbReference type="RefSeq" id="WP_344228421.1">
    <property type="nucleotide sequence ID" value="NZ_BAAARI010000011.1"/>
</dbReference>
<name>A0ABP6BMD8_9MICO</name>
<accession>A0ABP6BMD8</accession>
<reference evidence="2" key="1">
    <citation type="journal article" date="2019" name="Int. J. Syst. Evol. Microbiol.">
        <title>The Global Catalogue of Microorganisms (GCM) 10K type strain sequencing project: providing services to taxonomists for standard genome sequencing and annotation.</title>
        <authorList>
            <consortium name="The Broad Institute Genomics Platform"/>
            <consortium name="The Broad Institute Genome Sequencing Center for Infectious Disease"/>
            <person name="Wu L."/>
            <person name="Ma J."/>
        </authorList>
    </citation>
    <scope>NUCLEOTIDE SEQUENCE [LARGE SCALE GENOMIC DNA]</scope>
    <source>
        <strain evidence="2">JCM 16365</strain>
    </source>
</reference>
<dbReference type="EMBL" id="BAAARI010000011">
    <property type="protein sequence ID" value="GAA2577500.1"/>
    <property type="molecule type" value="Genomic_DNA"/>
</dbReference>
<protein>
    <submittedName>
        <fullName evidence="1">Uncharacterized protein</fullName>
    </submittedName>
</protein>